<reference evidence="1 2" key="1">
    <citation type="submission" date="2018-12" db="EMBL/GenBank/DDBJ databases">
        <title>Draft genome sequence of Embleya hyalina NBRC 13850T.</title>
        <authorList>
            <person name="Komaki H."/>
            <person name="Hosoyama A."/>
            <person name="Kimura A."/>
            <person name="Ichikawa N."/>
            <person name="Tamura T."/>
        </authorList>
    </citation>
    <scope>NUCLEOTIDE SEQUENCE [LARGE SCALE GENOMIC DNA]</scope>
    <source>
        <strain evidence="1 2">NBRC 13850</strain>
    </source>
</reference>
<dbReference type="AlphaFoldDB" id="A0A401YYZ6"/>
<protein>
    <submittedName>
        <fullName evidence="1">Uncharacterized protein</fullName>
    </submittedName>
</protein>
<sequence>MNMVRNSQTMVKSRTDVLAALAEGDVTNYAVRLVTSGVMITSALSSTIGQYFEAIVTDLVLNDEFQRDVHQVLGCSIDEGSISVEQAHCPHPMFPGSKSFRYHLIYPGVA</sequence>
<organism evidence="1 2">
    <name type="scientific">Embleya hyalina</name>
    <dbReference type="NCBI Taxonomy" id="516124"/>
    <lineage>
        <taxon>Bacteria</taxon>
        <taxon>Bacillati</taxon>
        <taxon>Actinomycetota</taxon>
        <taxon>Actinomycetes</taxon>
        <taxon>Kitasatosporales</taxon>
        <taxon>Streptomycetaceae</taxon>
        <taxon>Embleya</taxon>
    </lineage>
</organism>
<evidence type="ECO:0000313" key="2">
    <source>
        <dbReference type="Proteomes" id="UP000286931"/>
    </source>
</evidence>
<dbReference type="RefSeq" id="WP_126641619.1">
    <property type="nucleotide sequence ID" value="NZ_BIFH01000035.1"/>
</dbReference>
<name>A0A401YYZ6_9ACTN</name>
<gene>
    <name evidence="1" type="ORF">EHYA_07571</name>
</gene>
<dbReference type="Proteomes" id="UP000286931">
    <property type="component" value="Unassembled WGS sequence"/>
</dbReference>
<accession>A0A401YYZ6</accession>
<evidence type="ECO:0000313" key="1">
    <source>
        <dbReference type="EMBL" id="GCD99849.1"/>
    </source>
</evidence>
<comment type="caution">
    <text evidence="1">The sequence shown here is derived from an EMBL/GenBank/DDBJ whole genome shotgun (WGS) entry which is preliminary data.</text>
</comment>
<dbReference type="EMBL" id="BIFH01000035">
    <property type="protein sequence ID" value="GCD99849.1"/>
    <property type="molecule type" value="Genomic_DNA"/>
</dbReference>
<keyword evidence="2" id="KW-1185">Reference proteome</keyword>
<proteinExistence type="predicted"/>
<dbReference type="OrthoDB" id="9995646at2"/>